<organism evidence="1">
    <name type="scientific">viral metagenome</name>
    <dbReference type="NCBI Taxonomy" id="1070528"/>
    <lineage>
        <taxon>unclassified sequences</taxon>
        <taxon>metagenomes</taxon>
        <taxon>organismal metagenomes</taxon>
    </lineage>
</organism>
<protein>
    <submittedName>
        <fullName evidence="1">Uncharacterized protein</fullName>
    </submittedName>
</protein>
<accession>A0A6H1ZX95</accession>
<name>A0A6H1ZX95_9ZZZZ</name>
<dbReference type="AlphaFoldDB" id="A0A6H1ZX95"/>
<dbReference type="EMBL" id="MT144742">
    <property type="protein sequence ID" value="QJH98586.1"/>
    <property type="molecule type" value="Genomic_DNA"/>
</dbReference>
<sequence length="125" mass="15061">MHIAFAARGQYELLYRYIHDLQSLLYEWKLPNGRKCHLRMGVRPLWLGELVFPEERYMDVLQDIAPYRLDGGKYGNLWPFRYMFKLEKIKEVVNPSMRIHHPYVDMVLIGKRKDQYDPTTCIELL</sequence>
<gene>
    <name evidence="1" type="ORF">TM448A02807_0004</name>
    <name evidence="2" type="ORF">TM448B01345_0004</name>
</gene>
<evidence type="ECO:0000313" key="1">
    <source>
        <dbReference type="EMBL" id="QJA52553.1"/>
    </source>
</evidence>
<reference evidence="1" key="1">
    <citation type="submission" date="2020-03" db="EMBL/GenBank/DDBJ databases">
        <title>The deep terrestrial virosphere.</title>
        <authorList>
            <person name="Holmfeldt K."/>
            <person name="Nilsson E."/>
            <person name="Simone D."/>
            <person name="Lopez-Fernandez M."/>
            <person name="Wu X."/>
            <person name="de Brujin I."/>
            <person name="Lundin D."/>
            <person name="Andersson A."/>
            <person name="Bertilsson S."/>
            <person name="Dopson M."/>
        </authorList>
    </citation>
    <scope>NUCLEOTIDE SEQUENCE</scope>
    <source>
        <strain evidence="1">TM448A02807</strain>
        <strain evidence="2">TM448B01345</strain>
    </source>
</reference>
<evidence type="ECO:0000313" key="2">
    <source>
        <dbReference type="EMBL" id="QJH98586.1"/>
    </source>
</evidence>
<dbReference type="EMBL" id="MT144349">
    <property type="protein sequence ID" value="QJA52553.1"/>
    <property type="molecule type" value="Genomic_DNA"/>
</dbReference>
<proteinExistence type="predicted"/>